<dbReference type="InterPro" id="IPR011061">
    <property type="entry name" value="Hirudin/antistatin"/>
</dbReference>
<dbReference type="PANTHER" id="PTHR12352">
    <property type="entry name" value="SECRETED MODULAR CALCIUM-BINDING PROTEIN"/>
    <property type="match status" value="1"/>
</dbReference>
<evidence type="ECO:0000256" key="1">
    <source>
        <dbReference type="ARBA" id="ARBA00004613"/>
    </source>
</evidence>
<feature type="transmembrane region" description="Helical" evidence="6">
    <location>
        <begin position="1336"/>
        <end position="1358"/>
    </location>
</feature>
<dbReference type="EMBL" id="CH480837">
    <property type="protein sequence ID" value="EDW49055.1"/>
    <property type="molecule type" value="Genomic_DNA"/>
</dbReference>
<feature type="domain" description="Thyroglobulin type-1" evidence="8">
    <location>
        <begin position="723"/>
        <end position="793"/>
    </location>
</feature>
<name>B4IGT7_DROSE</name>
<dbReference type="SUPFAM" id="SSF57262">
    <property type="entry name" value="Leech antihemostatic proteins"/>
    <property type="match status" value="2"/>
</dbReference>
<organism evidence="12">
    <name type="scientific">Drosophila sechellia</name>
    <name type="common">Fruit fly</name>
    <dbReference type="NCBI Taxonomy" id="7238"/>
    <lineage>
        <taxon>Eukaryota</taxon>
        <taxon>Metazoa</taxon>
        <taxon>Ecdysozoa</taxon>
        <taxon>Arthropoda</taxon>
        <taxon>Hexapoda</taxon>
        <taxon>Insecta</taxon>
        <taxon>Pterygota</taxon>
        <taxon>Neoptera</taxon>
        <taxon>Endopterygota</taxon>
        <taxon>Diptera</taxon>
        <taxon>Brachycera</taxon>
        <taxon>Muscomorpha</taxon>
        <taxon>Ephydroidea</taxon>
        <taxon>Drosophilidae</taxon>
        <taxon>Drosophila</taxon>
        <taxon>Sophophora</taxon>
    </lineage>
</organism>
<evidence type="ECO:0000313" key="12">
    <source>
        <dbReference type="Proteomes" id="UP000001292"/>
    </source>
</evidence>
<dbReference type="Pfam" id="PF00086">
    <property type="entry name" value="Thyroglobulin_1"/>
    <property type="match status" value="5"/>
</dbReference>
<accession>B4IGT7</accession>
<feature type="domain" description="Thyroglobulin type-1" evidence="8">
    <location>
        <begin position="174"/>
        <end position="243"/>
    </location>
</feature>
<evidence type="ECO:0000259" key="10">
    <source>
        <dbReference type="PROSITE" id="PS51390"/>
    </source>
</evidence>
<evidence type="ECO:0000256" key="3">
    <source>
        <dbReference type="ARBA" id="ARBA00022737"/>
    </source>
</evidence>
<dbReference type="Pfam" id="PF02822">
    <property type="entry name" value="Antistasin"/>
    <property type="match status" value="3"/>
</dbReference>
<sequence length="1401" mass="154147">MAHYDQRWLKLFSGCLFLLLLALQVSEAKRSNANLTACQHLRRSESRRAKSLEGSSVRVPRCQKNGDFDAIQCQDEKAGRDCWCVDDYGVELPGSRNETRSGVVCAEPRHCAASACRMFCPSRGVMNPPDHSQYTERTGYMCGSPCSHDLECRNLEKCCFTKGCQFNCQQPGNVTGCHQAKALADILSINEREGRGYVPECNGPGGQFSPRQCSRNGLVCWCVDPRTGHKIKETMGAANNVNCDGWENMISRSYARSFQMEQCDTNICAAVCEYGFKNDHNGCPTCECSEPCDGFKCSIGSHCEVATDPLCESGSSLCASWPVCKPDLVYSNPCDVGTPLSDPATGEVMYCFEDRQGRSFQPTAFFEPEPEALSKQGRSMSNRIMCPEQYKCTKLHRETENVCCPVPEKPNPAEEATGTHQQTMCEYLRDFSERMEGTEEGMQLAVPSPRCTTDGDYEGRQCQLKKVRVTRAEQRKILEENTIRRMRMLLASAAPSVSKRSRRDLERLKLYRVDDSALKVQVAAPVMGRSAKVIDMGADRQQGLGQLFETEFKKVASASKRQPENENELVEMEVEQCWCVDSFGTEIPRSRGFNVTEDTCRSLREDLDCLDLTCRMGCEYGFSLDPDTRCPACQCRDPCEGVTCGSGKECRVVDVSCEGEYCPPVPACLPRKPGQCPYLVPPGPDNLDANTCAYECRTDAHCEGARRCCSNGCGTQCVDPQLKTACQHLQAIQLHQSSELGIPARQMAVAQCDPNNGKWNQVQCSPDGHCWCVDDQGKILPGTRVKSPATPKCQENSSFACPKTNCSLECESGYQMDSNGCPTCECRNYCNEVSCSPHEECQLISVECVDSPCPKMPICVPRRASICPEGNPLQQGDLDMSCGPHNEHEVCPTTHSCQLNPVNNRGVCCSKTRDVCFESMDNGCLATGKSERNSTRYRFSPKANKCLPVVTDSEAPACQTKNLFHNELACNSVCPVLTQCERLKLKNNLAAQRTGHSSVWFQPRCDPVTGHWSPVQCLGKQPQPMDRHTEIVSRAFASEPVASAGEEAPGVCWCADKKGAPLKGTLTRESEPICNSRQARNRKAFDSGDPLMEQLIAQLTQLNDVASEDLDFDEVEARVLPATASAAESSVTETVLELANSLLDSQLSVEQATLKPMELKTTRCRALANTAPFPVSCDEAGAFRPLQCNGRSCWCVDAAGNQLQSTHVFGAGDRRCSHVPIESVAIELHLTNSSGQSVRNAYDTIRRELQQLLGGESVENLRVQENFDGSAIVRFELHNEAKVDLAFAIEAAISAGDFRLAGGHFRPDLTRSHFVHRSAHVPVAQAATAQDESIQLVLFIMATSSAFLVSIFVVYVMLKRNRNLKSANPYLKGEGGDKPVDYSAPIFVLAADMDSKKGFAA</sequence>
<protein>
    <submittedName>
        <fullName evidence="11">GM16337</fullName>
    </submittedName>
</protein>
<dbReference type="SUPFAM" id="SSF57610">
    <property type="entry name" value="Thyroglobulin type-1 domain"/>
    <property type="match status" value="6"/>
</dbReference>
<dbReference type="CDD" id="cd00191">
    <property type="entry name" value="TY"/>
    <property type="match status" value="4"/>
</dbReference>
<dbReference type="GO" id="GO:0005615">
    <property type="term" value="C:extracellular space"/>
    <property type="evidence" value="ECO:0007669"/>
    <property type="project" value="TreeGrafter"/>
</dbReference>
<dbReference type="OMA" id="MFCPSGF"/>
<dbReference type="PROSITE" id="PS51162">
    <property type="entry name" value="THYROGLOBULIN_1_2"/>
    <property type="match status" value="5"/>
</dbReference>
<dbReference type="InterPro" id="IPR008197">
    <property type="entry name" value="WAP_dom"/>
</dbReference>
<feature type="domain" description="Thyroglobulin type-1" evidence="8">
    <location>
        <begin position="977"/>
        <end position="1074"/>
    </location>
</feature>
<comment type="subcellular location">
    <subcellularLocation>
        <location evidence="1">Secreted</location>
    </subcellularLocation>
</comment>
<keyword evidence="2" id="KW-0964">Secreted</keyword>
<dbReference type="PROSITE" id="PS00484">
    <property type="entry name" value="THYROGLOBULIN_1_1"/>
    <property type="match status" value="1"/>
</dbReference>
<dbReference type="InterPro" id="IPR051950">
    <property type="entry name" value="Dev_reg/Prot_inhib"/>
</dbReference>
<evidence type="ECO:0000256" key="5">
    <source>
        <dbReference type="PROSITE-ProRule" id="PRU00500"/>
    </source>
</evidence>
<evidence type="ECO:0000256" key="4">
    <source>
        <dbReference type="ARBA" id="ARBA00023157"/>
    </source>
</evidence>
<feature type="domain" description="WAP" evidence="10">
    <location>
        <begin position="669"/>
        <end position="721"/>
    </location>
</feature>
<dbReference type="STRING" id="7238.B4IGT7"/>
<dbReference type="SUPFAM" id="SSF57256">
    <property type="entry name" value="Elafin-like"/>
    <property type="match status" value="1"/>
</dbReference>
<keyword evidence="12" id="KW-1185">Reference proteome</keyword>
<dbReference type="SMART" id="SM00217">
    <property type="entry name" value="WAP"/>
    <property type="match status" value="1"/>
</dbReference>
<dbReference type="SMART" id="SM00211">
    <property type="entry name" value="TY"/>
    <property type="match status" value="5"/>
</dbReference>
<keyword evidence="3" id="KW-0677">Repeat</keyword>
<reference evidence="11 12" key="1">
    <citation type="journal article" date="2007" name="Nature">
        <title>Evolution of genes and genomes on the Drosophila phylogeny.</title>
        <authorList>
            <consortium name="Drosophila 12 Genomes Consortium"/>
            <person name="Clark A.G."/>
            <person name="Eisen M.B."/>
            <person name="Smith D.R."/>
            <person name="Bergman C.M."/>
            <person name="Oliver B."/>
            <person name="Markow T.A."/>
            <person name="Kaufman T.C."/>
            <person name="Kellis M."/>
            <person name="Gelbart W."/>
            <person name="Iyer V.N."/>
            <person name="Pollard D.A."/>
            <person name="Sackton T.B."/>
            <person name="Larracuente A.M."/>
            <person name="Singh N.D."/>
            <person name="Abad J.P."/>
            <person name="Abt D.N."/>
            <person name="Adryan B."/>
            <person name="Aguade M."/>
            <person name="Akashi H."/>
            <person name="Anderson W.W."/>
            <person name="Aquadro C.F."/>
            <person name="Ardell D.H."/>
            <person name="Arguello R."/>
            <person name="Artieri C.G."/>
            <person name="Barbash D.A."/>
            <person name="Barker D."/>
            <person name="Barsanti P."/>
            <person name="Batterham P."/>
            <person name="Batzoglou S."/>
            <person name="Begun D."/>
            <person name="Bhutkar A."/>
            <person name="Blanco E."/>
            <person name="Bosak S.A."/>
            <person name="Bradley R.K."/>
            <person name="Brand A.D."/>
            <person name="Brent M.R."/>
            <person name="Brooks A.N."/>
            <person name="Brown R.H."/>
            <person name="Butlin R.K."/>
            <person name="Caggese C."/>
            <person name="Calvi B.R."/>
            <person name="Bernardo de Carvalho A."/>
            <person name="Caspi A."/>
            <person name="Castrezana S."/>
            <person name="Celniker S.E."/>
            <person name="Chang J.L."/>
            <person name="Chapple C."/>
            <person name="Chatterji S."/>
            <person name="Chinwalla A."/>
            <person name="Civetta A."/>
            <person name="Clifton S.W."/>
            <person name="Comeron J.M."/>
            <person name="Costello J.C."/>
            <person name="Coyne J.A."/>
            <person name="Daub J."/>
            <person name="David R.G."/>
            <person name="Delcher A.L."/>
            <person name="Delehaunty K."/>
            <person name="Do C.B."/>
            <person name="Ebling H."/>
            <person name="Edwards K."/>
            <person name="Eickbush T."/>
            <person name="Evans J.D."/>
            <person name="Filipski A."/>
            <person name="Findeiss S."/>
            <person name="Freyhult E."/>
            <person name="Fulton L."/>
            <person name="Fulton R."/>
            <person name="Garcia A.C."/>
            <person name="Gardiner A."/>
            <person name="Garfield D.A."/>
            <person name="Garvin B.E."/>
            <person name="Gibson G."/>
            <person name="Gilbert D."/>
            <person name="Gnerre S."/>
            <person name="Godfrey J."/>
            <person name="Good R."/>
            <person name="Gotea V."/>
            <person name="Gravely B."/>
            <person name="Greenberg A.J."/>
            <person name="Griffiths-Jones S."/>
            <person name="Gross S."/>
            <person name="Guigo R."/>
            <person name="Gustafson E.A."/>
            <person name="Haerty W."/>
            <person name="Hahn M.W."/>
            <person name="Halligan D.L."/>
            <person name="Halpern A.L."/>
            <person name="Halter G.M."/>
            <person name="Han M.V."/>
            <person name="Heger A."/>
            <person name="Hillier L."/>
            <person name="Hinrichs A.S."/>
            <person name="Holmes I."/>
            <person name="Hoskins R.A."/>
            <person name="Hubisz M.J."/>
            <person name="Hultmark D."/>
            <person name="Huntley M.A."/>
            <person name="Jaffe D.B."/>
            <person name="Jagadeeshan S."/>
            <person name="Jeck W.R."/>
            <person name="Johnson J."/>
            <person name="Jones C.D."/>
            <person name="Jordan W.C."/>
            <person name="Karpen G.H."/>
            <person name="Kataoka E."/>
            <person name="Keightley P.D."/>
            <person name="Kheradpour P."/>
            <person name="Kirkness E.F."/>
            <person name="Koerich L.B."/>
            <person name="Kristiansen K."/>
            <person name="Kudrna D."/>
            <person name="Kulathinal R.J."/>
            <person name="Kumar S."/>
            <person name="Kwok R."/>
            <person name="Lander E."/>
            <person name="Langley C.H."/>
            <person name="Lapoint R."/>
            <person name="Lazzaro B.P."/>
            <person name="Lee S.J."/>
            <person name="Levesque L."/>
            <person name="Li R."/>
            <person name="Lin C.F."/>
            <person name="Lin M.F."/>
            <person name="Lindblad-Toh K."/>
            <person name="Llopart A."/>
            <person name="Long M."/>
            <person name="Low L."/>
            <person name="Lozovsky E."/>
            <person name="Lu J."/>
            <person name="Luo M."/>
            <person name="Machado C.A."/>
            <person name="Makalowski W."/>
            <person name="Marzo M."/>
            <person name="Matsuda M."/>
            <person name="Matzkin L."/>
            <person name="McAllister B."/>
            <person name="McBride C.S."/>
            <person name="McKernan B."/>
            <person name="McKernan K."/>
            <person name="Mendez-Lago M."/>
            <person name="Minx P."/>
            <person name="Mollenhauer M.U."/>
            <person name="Montooth K."/>
            <person name="Mount S.M."/>
            <person name="Mu X."/>
            <person name="Myers E."/>
            <person name="Negre B."/>
            <person name="Newfeld S."/>
            <person name="Nielsen R."/>
            <person name="Noor M.A."/>
            <person name="O'Grady P."/>
            <person name="Pachter L."/>
            <person name="Papaceit M."/>
            <person name="Parisi M.J."/>
            <person name="Parisi M."/>
            <person name="Parts L."/>
            <person name="Pedersen J.S."/>
            <person name="Pesole G."/>
            <person name="Phillippy A.M."/>
            <person name="Ponting C.P."/>
            <person name="Pop M."/>
            <person name="Porcelli D."/>
            <person name="Powell J.R."/>
            <person name="Prohaska S."/>
            <person name="Pruitt K."/>
            <person name="Puig M."/>
            <person name="Quesneville H."/>
            <person name="Ram K.R."/>
            <person name="Rand D."/>
            <person name="Rasmussen M.D."/>
            <person name="Reed L.K."/>
            <person name="Reenan R."/>
            <person name="Reily A."/>
            <person name="Remington K.A."/>
            <person name="Rieger T.T."/>
            <person name="Ritchie M.G."/>
            <person name="Robin C."/>
            <person name="Rogers Y.H."/>
            <person name="Rohde C."/>
            <person name="Rozas J."/>
            <person name="Rubenfield M.J."/>
            <person name="Ruiz A."/>
            <person name="Russo S."/>
            <person name="Salzberg S.L."/>
            <person name="Sanchez-Gracia A."/>
            <person name="Saranga D.J."/>
            <person name="Sato H."/>
            <person name="Schaeffer S.W."/>
            <person name="Schatz M.C."/>
            <person name="Schlenke T."/>
            <person name="Schwartz R."/>
            <person name="Segarra C."/>
            <person name="Singh R.S."/>
            <person name="Sirot L."/>
            <person name="Sirota M."/>
            <person name="Sisneros N.B."/>
            <person name="Smith C.D."/>
            <person name="Smith T.F."/>
            <person name="Spieth J."/>
            <person name="Stage D.E."/>
            <person name="Stark A."/>
            <person name="Stephan W."/>
            <person name="Strausberg R.L."/>
            <person name="Strempel S."/>
            <person name="Sturgill D."/>
            <person name="Sutton G."/>
            <person name="Sutton G.G."/>
            <person name="Tao W."/>
            <person name="Teichmann S."/>
            <person name="Tobari Y.N."/>
            <person name="Tomimura Y."/>
            <person name="Tsolas J.M."/>
            <person name="Valente V.L."/>
            <person name="Venter E."/>
            <person name="Venter J.C."/>
            <person name="Vicario S."/>
            <person name="Vieira F.G."/>
            <person name="Vilella A.J."/>
            <person name="Villasante A."/>
            <person name="Walenz B."/>
            <person name="Wang J."/>
            <person name="Wasserman M."/>
            <person name="Watts T."/>
            <person name="Wilson D."/>
            <person name="Wilson R.K."/>
            <person name="Wing R.A."/>
            <person name="Wolfner M.F."/>
            <person name="Wong A."/>
            <person name="Wong G.K."/>
            <person name="Wu C.I."/>
            <person name="Wu G."/>
            <person name="Yamamoto D."/>
            <person name="Yang H.P."/>
            <person name="Yang S.P."/>
            <person name="Yorke J.A."/>
            <person name="Yoshida K."/>
            <person name="Zdobnov E."/>
            <person name="Zhang P."/>
            <person name="Zhang Y."/>
            <person name="Zimin A.V."/>
            <person name="Baldwin J."/>
            <person name="Abdouelleil A."/>
            <person name="Abdulkadir J."/>
            <person name="Abebe A."/>
            <person name="Abera B."/>
            <person name="Abreu J."/>
            <person name="Acer S.C."/>
            <person name="Aftuck L."/>
            <person name="Alexander A."/>
            <person name="An P."/>
            <person name="Anderson E."/>
            <person name="Anderson S."/>
            <person name="Arachi H."/>
            <person name="Azer M."/>
            <person name="Bachantsang P."/>
            <person name="Barry A."/>
            <person name="Bayul T."/>
            <person name="Berlin A."/>
            <person name="Bessette D."/>
            <person name="Bloom T."/>
            <person name="Blye J."/>
            <person name="Boguslavskiy L."/>
            <person name="Bonnet C."/>
            <person name="Boukhgalter B."/>
            <person name="Bourzgui I."/>
            <person name="Brown A."/>
            <person name="Cahill P."/>
            <person name="Channer S."/>
            <person name="Cheshatsang Y."/>
            <person name="Chuda L."/>
            <person name="Citroen M."/>
            <person name="Collymore A."/>
            <person name="Cooke P."/>
            <person name="Costello M."/>
            <person name="D'Aco K."/>
            <person name="Daza R."/>
            <person name="De Haan G."/>
            <person name="DeGray S."/>
            <person name="DeMaso C."/>
            <person name="Dhargay N."/>
            <person name="Dooley K."/>
            <person name="Dooley E."/>
            <person name="Doricent M."/>
            <person name="Dorje P."/>
            <person name="Dorjee K."/>
            <person name="Dupes A."/>
            <person name="Elong R."/>
            <person name="Falk J."/>
            <person name="Farina A."/>
            <person name="Faro S."/>
            <person name="Ferguson D."/>
            <person name="Fisher S."/>
            <person name="Foley C.D."/>
            <person name="Franke A."/>
            <person name="Friedrich D."/>
            <person name="Gadbois L."/>
            <person name="Gearin G."/>
            <person name="Gearin C.R."/>
            <person name="Giannoukos G."/>
            <person name="Goode T."/>
            <person name="Graham J."/>
            <person name="Grandbois E."/>
            <person name="Grewal S."/>
            <person name="Gyaltsen K."/>
            <person name="Hafez N."/>
            <person name="Hagos B."/>
            <person name="Hall J."/>
            <person name="Henson C."/>
            <person name="Hollinger A."/>
            <person name="Honan T."/>
            <person name="Huard M.D."/>
            <person name="Hughes L."/>
            <person name="Hurhula B."/>
            <person name="Husby M.E."/>
            <person name="Kamat A."/>
            <person name="Kanga B."/>
            <person name="Kashin S."/>
            <person name="Khazanovich D."/>
            <person name="Kisner P."/>
            <person name="Lance K."/>
            <person name="Lara M."/>
            <person name="Lee W."/>
            <person name="Lennon N."/>
            <person name="Letendre F."/>
            <person name="LeVine R."/>
            <person name="Lipovsky A."/>
            <person name="Liu X."/>
            <person name="Liu J."/>
            <person name="Liu S."/>
            <person name="Lokyitsang T."/>
            <person name="Lokyitsang Y."/>
            <person name="Lubonja R."/>
            <person name="Lui A."/>
            <person name="MacDonald P."/>
            <person name="Magnisalis V."/>
            <person name="Maru K."/>
            <person name="Matthews C."/>
            <person name="McCusker W."/>
            <person name="McDonough S."/>
            <person name="Mehta T."/>
            <person name="Meldrim J."/>
            <person name="Meneus L."/>
            <person name="Mihai O."/>
            <person name="Mihalev A."/>
            <person name="Mihova T."/>
            <person name="Mittelman R."/>
            <person name="Mlenga V."/>
            <person name="Montmayeur A."/>
            <person name="Mulrain L."/>
            <person name="Navidi A."/>
            <person name="Naylor J."/>
            <person name="Negash T."/>
            <person name="Nguyen T."/>
            <person name="Nguyen N."/>
            <person name="Nicol R."/>
            <person name="Norbu C."/>
            <person name="Norbu N."/>
            <person name="Novod N."/>
            <person name="O'Neill B."/>
            <person name="Osman S."/>
            <person name="Markiewicz E."/>
            <person name="Oyono O.L."/>
            <person name="Patti C."/>
            <person name="Phunkhang P."/>
            <person name="Pierre F."/>
            <person name="Priest M."/>
            <person name="Raghuraman S."/>
            <person name="Rege F."/>
            <person name="Reyes R."/>
            <person name="Rise C."/>
            <person name="Rogov P."/>
            <person name="Ross K."/>
            <person name="Ryan E."/>
            <person name="Settipalli S."/>
            <person name="Shea T."/>
            <person name="Sherpa N."/>
            <person name="Shi L."/>
            <person name="Shih D."/>
            <person name="Sparrow T."/>
            <person name="Spaulding J."/>
            <person name="Stalker J."/>
            <person name="Stange-Thomann N."/>
            <person name="Stavropoulos S."/>
            <person name="Stone C."/>
            <person name="Strader C."/>
            <person name="Tesfaye S."/>
            <person name="Thomson T."/>
            <person name="Thoulutsang Y."/>
            <person name="Thoulutsang D."/>
            <person name="Topham K."/>
            <person name="Topping I."/>
            <person name="Tsamla T."/>
            <person name="Vassiliev H."/>
            <person name="Vo A."/>
            <person name="Wangchuk T."/>
            <person name="Wangdi T."/>
            <person name="Weiand M."/>
            <person name="Wilkinson J."/>
            <person name="Wilson A."/>
            <person name="Yadav S."/>
            <person name="Young G."/>
            <person name="Yu Q."/>
            <person name="Zembek L."/>
            <person name="Zhong D."/>
            <person name="Zimmer A."/>
            <person name="Zwirko Z."/>
            <person name="Jaffe D.B."/>
            <person name="Alvarez P."/>
            <person name="Brockman W."/>
            <person name="Butler J."/>
            <person name="Chin C."/>
            <person name="Gnerre S."/>
            <person name="Grabherr M."/>
            <person name="Kleber M."/>
            <person name="Mauceli E."/>
            <person name="MacCallum I."/>
        </authorList>
    </citation>
    <scope>NUCLEOTIDE SEQUENCE [LARGE SCALE GENOMIC DNA]</scope>
    <source>
        <strain evidence="12">Rob3c / Tucson 14021-0248.25</strain>
    </source>
</reference>
<dbReference type="PhylomeDB" id="B4IGT7"/>
<feature type="domain" description="Thyroglobulin type-1" evidence="8">
    <location>
        <begin position="35"/>
        <end position="111"/>
    </location>
</feature>
<dbReference type="InterPro" id="IPR036857">
    <property type="entry name" value="Thyroglobulin_1_sf"/>
</dbReference>
<feature type="disulfide bond" evidence="5">
    <location>
        <begin position="213"/>
        <end position="220"/>
    </location>
</feature>
<keyword evidence="6" id="KW-1133">Transmembrane helix</keyword>
<gene>
    <name evidence="11" type="primary">Dsec\GM16337</name>
    <name evidence="11" type="ORF">Dsec_GM16337</name>
</gene>
<evidence type="ECO:0000313" key="11">
    <source>
        <dbReference type="EMBL" id="EDW49055.1"/>
    </source>
</evidence>
<dbReference type="PROSITE" id="PS51390">
    <property type="entry name" value="WAP"/>
    <property type="match status" value="1"/>
</dbReference>
<dbReference type="InterPro" id="IPR036645">
    <property type="entry name" value="Elafin-like_sf"/>
</dbReference>
<dbReference type="Proteomes" id="UP000001292">
    <property type="component" value="Unassembled WGS sequence"/>
</dbReference>
<dbReference type="Gene3D" id="4.10.75.10">
    <property type="entry name" value="Elafin-like"/>
    <property type="match status" value="1"/>
</dbReference>
<keyword evidence="6" id="KW-0472">Membrane</keyword>
<dbReference type="Gene3D" id="2.10.22.10">
    <property type="entry name" value="Antistasin, domain 1"/>
    <property type="match status" value="3"/>
</dbReference>
<evidence type="ECO:0000256" key="2">
    <source>
        <dbReference type="ARBA" id="ARBA00022525"/>
    </source>
</evidence>
<dbReference type="PROSITE" id="PS51252">
    <property type="entry name" value="ANTISTASIN"/>
    <property type="match status" value="3"/>
</dbReference>
<feature type="domain" description="Thyroglobulin type-1" evidence="8">
    <location>
        <begin position="1161"/>
        <end position="1216"/>
    </location>
</feature>
<feature type="domain" description="Antistasin-like" evidence="9">
    <location>
        <begin position="263"/>
        <end position="288"/>
    </location>
</feature>
<dbReference type="InterPro" id="IPR004094">
    <property type="entry name" value="Antistasin-like"/>
</dbReference>
<proteinExistence type="predicted"/>
<feature type="chain" id="PRO_5002810654" evidence="7">
    <location>
        <begin position="29"/>
        <end position="1401"/>
    </location>
</feature>
<keyword evidence="4 5" id="KW-1015">Disulfide bond</keyword>
<dbReference type="Pfam" id="PF00095">
    <property type="entry name" value="WAP"/>
    <property type="match status" value="2"/>
</dbReference>
<feature type="domain" description="Antistasin-like" evidence="9">
    <location>
        <begin position="609"/>
        <end position="635"/>
    </location>
</feature>
<dbReference type="PANTHER" id="PTHR12352:SF31">
    <property type="entry name" value="PAPILIN-LIKE PROTEIN"/>
    <property type="match status" value="1"/>
</dbReference>
<dbReference type="InterPro" id="IPR006150">
    <property type="entry name" value="Cys_repeat_1"/>
</dbReference>
<dbReference type="SMART" id="SM00289">
    <property type="entry name" value="WR1"/>
    <property type="match status" value="2"/>
</dbReference>
<dbReference type="Gene3D" id="4.10.800.10">
    <property type="entry name" value="Thyroglobulin type-1"/>
    <property type="match status" value="6"/>
</dbReference>
<dbReference type="GO" id="GO:0004867">
    <property type="term" value="F:serine-type endopeptidase inhibitor activity"/>
    <property type="evidence" value="ECO:0007669"/>
    <property type="project" value="InterPro"/>
</dbReference>
<evidence type="ECO:0000259" key="9">
    <source>
        <dbReference type="PROSITE" id="PS51252"/>
    </source>
</evidence>
<keyword evidence="6" id="KW-0812">Transmembrane</keyword>
<feature type="domain" description="Antistasin-like" evidence="9">
    <location>
        <begin position="801"/>
        <end position="826"/>
    </location>
</feature>
<dbReference type="InterPro" id="IPR000716">
    <property type="entry name" value="Thyroglobulin_1"/>
</dbReference>
<evidence type="ECO:0000256" key="7">
    <source>
        <dbReference type="SAM" id="SignalP"/>
    </source>
</evidence>
<feature type="disulfide bond" evidence="5">
    <location>
        <begin position="1054"/>
        <end position="1074"/>
    </location>
</feature>
<comment type="caution">
    <text evidence="5">Lacks conserved residue(s) required for the propagation of feature annotation.</text>
</comment>
<feature type="signal peptide" evidence="7">
    <location>
        <begin position="1"/>
        <end position="28"/>
    </location>
</feature>
<evidence type="ECO:0000256" key="6">
    <source>
        <dbReference type="SAM" id="Phobius"/>
    </source>
</evidence>
<evidence type="ECO:0000259" key="8">
    <source>
        <dbReference type="PROSITE" id="PS51162"/>
    </source>
</evidence>
<keyword evidence="7" id="KW-0732">Signal</keyword>
<dbReference type="CDD" id="cd00199">
    <property type="entry name" value="WAP"/>
    <property type="match status" value="1"/>
</dbReference>
<dbReference type="HOGENOM" id="CLU_248186_0_0_1"/>